<keyword evidence="3" id="KW-0862">Zinc</keyword>
<dbReference type="PANTHER" id="PTHR34819">
    <property type="entry name" value="LARGE CYSTEINE-RICH PERIPLASMIC PROTEIN OMCB"/>
    <property type="match status" value="1"/>
</dbReference>
<evidence type="ECO:0000256" key="1">
    <source>
        <dbReference type="ARBA" id="ARBA00022723"/>
    </source>
</evidence>
<name>A0A7H1KNR2_9EURY</name>
<feature type="transmembrane region" description="Helical" evidence="4">
    <location>
        <begin position="386"/>
        <end position="406"/>
    </location>
</feature>
<keyword evidence="2" id="KW-0863">Zinc-finger</keyword>
<sequence length="410" mass="44159">MTEKNKDITHILRLVTIPLILAVMLSAGAIGCGNGGGGGCCCGCCDCGQPCIEVSKTVWNPISEEWVEQITTNVGDIVRFNCTIHNNGTIYDWDCCNCNCDCCNNGGRRDCCNCNCNCCNCYNLTNITVLDVLPAGLVYVINSATPAAPTYISTDNRTVRWEFPDLTLDPGESITIEFNVSVIECVESVNRVNVSAWYKRCVCEDGYCGCCCCCCGDCDGCGCEDVKVSDEDIATVVCTPPAPDIDVDKTVWDGTTWVDSTSADVGDIVRFNCTIHNNGECNLTNITVMDMLPESLEYANDATPTPPTYISPDNRTVRWEFPDLTLEPCDSITIEFNASVIDCVESVNHVDATAWYDEIPVSDEDTATVVCTPTPPPPTPVPVPTMSPIGTALLICALGLIGAGVITRRG</sequence>
<dbReference type="EMBL" id="MT776526">
    <property type="protein sequence ID" value="QNT35576.1"/>
    <property type="molecule type" value="Genomic_DNA"/>
</dbReference>
<dbReference type="InterPro" id="IPR001434">
    <property type="entry name" value="OmcB-like_DUF11"/>
</dbReference>
<keyword evidence="1" id="KW-0479">Metal-binding</keyword>
<evidence type="ECO:0000256" key="2">
    <source>
        <dbReference type="ARBA" id="ARBA00022771"/>
    </source>
</evidence>
<dbReference type="PROSITE" id="PS01358">
    <property type="entry name" value="ZF_RANBP2_1"/>
    <property type="match status" value="1"/>
</dbReference>
<protein>
    <recommendedName>
        <fullName evidence="5">RanBP2-type domain-containing protein</fullName>
    </recommendedName>
</protein>
<organism evidence="6">
    <name type="scientific">uncultured Methanosarcinales archaeon</name>
    <dbReference type="NCBI Taxonomy" id="183757"/>
    <lineage>
        <taxon>Archaea</taxon>
        <taxon>Methanobacteriati</taxon>
        <taxon>Methanobacteriota</taxon>
        <taxon>Stenosarchaea group</taxon>
        <taxon>Methanomicrobia</taxon>
        <taxon>Methanosarcinales</taxon>
        <taxon>environmental samples</taxon>
    </lineage>
</organism>
<keyword evidence="4" id="KW-0472">Membrane</keyword>
<keyword evidence="4" id="KW-1133">Transmembrane helix</keyword>
<dbReference type="AlphaFoldDB" id="A0A7H1KNR2"/>
<evidence type="ECO:0000313" key="6">
    <source>
        <dbReference type="EMBL" id="QNT35576.1"/>
    </source>
</evidence>
<dbReference type="Pfam" id="PF01345">
    <property type="entry name" value="DUF11"/>
    <property type="match status" value="1"/>
</dbReference>
<dbReference type="GO" id="GO:0008270">
    <property type="term" value="F:zinc ion binding"/>
    <property type="evidence" value="ECO:0007669"/>
    <property type="project" value="UniProtKB-KW"/>
</dbReference>
<evidence type="ECO:0000259" key="5">
    <source>
        <dbReference type="PROSITE" id="PS01358"/>
    </source>
</evidence>
<dbReference type="InterPro" id="IPR001876">
    <property type="entry name" value="Znf_RanBP2"/>
</dbReference>
<gene>
    <name evidence="6" type="ORF">HCAOCCDF_00024</name>
</gene>
<evidence type="ECO:0000256" key="4">
    <source>
        <dbReference type="SAM" id="Phobius"/>
    </source>
</evidence>
<reference evidence="6" key="1">
    <citation type="submission" date="2020-07" db="EMBL/GenBank/DDBJ databases">
        <title>Unique genomic features of the anaerobic methanotrophic archaea.</title>
        <authorList>
            <person name="Chadwick G.L."/>
            <person name="Skennerton C.T."/>
            <person name="Laso-Perez R."/>
            <person name="Leu A.O."/>
            <person name="Speth D.R."/>
            <person name="Yu H."/>
            <person name="Morgan-Lang C."/>
            <person name="Hatzenpichler R."/>
            <person name="Goudeau D."/>
            <person name="Malmstrom R."/>
            <person name="Brazelton W.J."/>
            <person name="Woyke T."/>
            <person name="Hallam S.J."/>
            <person name="Tyson G.W."/>
            <person name="Wegener G."/>
            <person name="Boetius A."/>
            <person name="Orphan V."/>
        </authorList>
    </citation>
    <scope>NUCLEOTIDE SEQUENCE</scope>
</reference>
<feature type="domain" description="RanBP2-type" evidence="5">
    <location>
        <begin position="93"/>
        <end position="114"/>
    </location>
</feature>
<accession>A0A7H1KNR2</accession>
<dbReference type="InterPro" id="IPR051172">
    <property type="entry name" value="Chlamydia_OmcB"/>
</dbReference>
<dbReference type="PROSITE" id="PS51257">
    <property type="entry name" value="PROKAR_LIPOPROTEIN"/>
    <property type="match status" value="1"/>
</dbReference>
<dbReference type="InterPro" id="IPR047589">
    <property type="entry name" value="DUF11_rpt"/>
</dbReference>
<proteinExistence type="predicted"/>
<evidence type="ECO:0000256" key="3">
    <source>
        <dbReference type="ARBA" id="ARBA00022833"/>
    </source>
</evidence>
<feature type="transmembrane region" description="Helical" evidence="4">
    <location>
        <begin position="12"/>
        <end position="31"/>
    </location>
</feature>
<keyword evidence="4" id="KW-0812">Transmembrane</keyword>
<dbReference type="NCBIfam" id="TIGR01451">
    <property type="entry name" value="B_ant_repeat"/>
    <property type="match status" value="1"/>
</dbReference>